<sequence length="72" mass="8952">MFFPPREETKKTTSKKSEESILQKRSSAKEDDFYVRRLRKNVKKHLFFPEKKGIFWRNLRKEEKQNYKIMKL</sequence>
<dbReference type="Proteomes" id="UP000265798">
    <property type="component" value="Unassembled WGS sequence"/>
</dbReference>
<dbReference type="AlphaFoldDB" id="A0A396Z763"/>
<evidence type="ECO:0000256" key="1">
    <source>
        <dbReference type="SAM" id="MobiDB-lite"/>
    </source>
</evidence>
<gene>
    <name evidence="2" type="ORF">DLM75_16520</name>
</gene>
<dbReference type="EMBL" id="QHCT01000004">
    <property type="protein sequence ID" value="RHX89427.1"/>
    <property type="molecule type" value="Genomic_DNA"/>
</dbReference>
<organism evidence="2 3">
    <name type="scientific">Leptospira stimsonii</name>
    <dbReference type="NCBI Taxonomy" id="2202203"/>
    <lineage>
        <taxon>Bacteria</taxon>
        <taxon>Pseudomonadati</taxon>
        <taxon>Spirochaetota</taxon>
        <taxon>Spirochaetia</taxon>
        <taxon>Leptospirales</taxon>
        <taxon>Leptospiraceae</taxon>
        <taxon>Leptospira</taxon>
    </lineage>
</organism>
<name>A0A396Z763_9LEPT</name>
<reference evidence="3" key="1">
    <citation type="submission" date="2018-05" db="EMBL/GenBank/DDBJ databases">
        <title>Leptospira yasudae sp. nov. and Leptospira stimsonii sp. nov., two pathogenic species of the genus Leptospira isolated from environmental sources.</title>
        <authorList>
            <person name="Casanovas-Massana A."/>
            <person name="Hamond C."/>
            <person name="Santos L.A."/>
            <person name="Hacker K.P."/>
            <person name="Balassiano I."/>
            <person name="Medeiros M.A."/>
            <person name="Reis M.G."/>
            <person name="Ko A.I."/>
            <person name="Wunder E.A."/>
        </authorList>
    </citation>
    <scope>NUCLEOTIDE SEQUENCE [LARGE SCALE GENOMIC DNA]</scope>
    <source>
        <strain evidence="3">Yale</strain>
    </source>
</reference>
<proteinExistence type="predicted"/>
<accession>A0A396Z763</accession>
<feature type="region of interest" description="Disordered" evidence="1">
    <location>
        <begin position="1"/>
        <end position="28"/>
    </location>
</feature>
<comment type="caution">
    <text evidence="2">The sequence shown here is derived from an EMBL/GenBank/DDBJ whole genome shotgun (WGS) entry which is preliminary data.</text>
</comment>
<protein>
    <submittedName>
        <fullName evidence="2">Uncharacterized protein</fullName>
    </submittedName>
</protein>
<evidence type="ECO:0000313" key="3">
    <source>
        <dbReference type="Proteomes" id="UP000265798"/>
    </source>
</evidence>
<evidence type="ECO:0000313" key="2">
    <source>
        <dbReference type="EMBL" id="RHX89427.1"/>
    </source>
</evidence>